<protein>
    <recommendedName>
        <fullName evidence="3">Transporter</fullName>
    </recommendedName>
</protein>
<organism evidence="1 2">
    <name type="scientific">Shewanella eurypsychrophilus</name>
    <dbReference type="NCBI Taxonomy" id="2593656"/>
    <lineage>
        <taxon>Bacteria</taxon>
        <taxon>Pseudomonadati</taxon>
        <taxon>Pseudomonadota</taxon>
        <taxon>Gammaproteobacteria</taxon>
        <taxon>Alteromonadales</taxon>
        <taxon>Shewanellaceae</taxon>
        <taxon>Shewanella</taxon>
    </lineage>
</organism>
<dbReference type="Proteomes" id="UP000316416">
    <property type="component" value="Chromosome"/>
</dbReference>
<evidence type="ECO:0008006" key="3">
    <source>
        <dbReference type="Google" id="ProtNLM"/>
    </source>
</evidence>
<reference evidence="1" key="1">
    <citation type="submission" date="2021-07" db="EMBL/GenBank/DDBJ databases">
        <title>Shewanella sp. YLB-07 whole genome sequence.</title>
        <authorList>
            <person name="Yu L."/>
        </authorList>
    </citation>
    <scope>NUCLEOTIDE SEQUENCE</scope>
    <source>
        <strain evidence="1">YLB-08</strain>
    </source>
</reference>
<evidence type="ECO:0000313" key="2">
    <source>
        <dbReference type="Proteomes" id="UP000316416"/>
    </source>
</evidence>
<keyword evidence="2" id="KW-1185">Reference proteome</keyword>
<dbReference type="EMBL" id="CP045503">
    <property type="protein sequence ID" value="QPG57448.1"/>
    <property type="molecule type" value="Genomic_DNA"/>
</dbReference>
<proteinExistence type="predicted"/>
<evidence type="ECO:0000313" key="1">
    <source>
        <dbReference type="EMBL" id="QPG57448.1"/>
    </source>
</evidence>
<gene>
    <name evidence="1" type="ORF">FM038_008345</name>
</gene>
<accession>A0ABX6V4Y3</accession>
<name>A0ABX6V4Y3_9GAMM</name>
<sequence>MKYLKYRVKAIVYLTLLLLFNVQGVNSMGLRSFVALPVDKSGYVVRFSYEGSVDGGRDTFITSAAYGLSRNNALLIGIPYTLSSTDGSGVGDLSAIYRLTVLQDDFYAGTSRLALLAGALVPGTNARDPAVQAGFVYTHFKNRHEFDIDLLYQAGVAQRPDSGRYDISWQYRLSPSARPDWGIVSELNLVTELNGRWNEVDKLTHQLTLGLQWVNPRWVIEGGFIQNISNNNNSTIILSTRFHF</sequence>